<protein>
    <recommendedName>
        <fullName evidence="2">DUF1618 domain-containing protein</fullName>
    </recommendedName>
</protein>
<evidence type="ECO:0000313" key="3">
    <source>
        <dbReference type="EMBL" id="JAD79994.1"/>
    </source>
</evidence>
<organism evidence="3">
    <name type="scientific">Arundo donax</name>
    <name type="common">Giant reed</name>
    <name type="synonym">Donax arundinaceus</name>
    <dbReference type="NCBI Taxonomy" id="35708"/>
    <lineage>
        <taxon>Eukaryota</taxon>
        <taxon>Viridiplantae</taxon>
        <taxon>Streptophyta</taxon>
        <taxon>Embryophyta</taxon>
        <taxon>Tracheophyta</taxon>
        <taxon>Spermatophyta</taxon>
        <taxon>Magnoliopsida</taxon>
        <taxon>Liliopsida</taxon>
        <taxon>Poales</taxon>
        <taxon>Poaceae</taxon>
        <taxon>PACMAD clade</taxon>
        <taxon>Arundinoideae</taxon>
        <taxon>Arundineae</taxon>
        <taxon>Arundo</taxon>
    </lineage>
</organism>
<dbReference type="PANTHER" id="PTHR33074">
    <property type="entry name" value="EXPRESSED PROTEIN-RELATED"/>
    <property type="match status" value="1"/>
</dbReference>
<feature type="domain" description="DUF1618" evidence="2">
    <location>
        <begin position="272"/>
        <end position="407"/>
    </location>
</feature>
<feature type="region of interest" description="Disordered" evidence="1">
    <location>
        <begin position="1"/>
        <end position="20"/>
    </location>
</feature>
<sequence>MDSDAGLAAGNRGRKIKARSIKAARPADLAGAPRAFHPDWAMLDCFLRSTRGADSCGVTWAYEDASTGDRIGVGLSPLPPPATSHIHFDWIPKPDRPSSSSSSVDSRPYLSDAKAVAAHRDSILLRFVIYTELDEFPYADEFSDTDEFVDQDVLDDFSEEFFVFRASPLTLTRLPTCPTCRHVLIDHNMGILCREDDGEFAVAHLTVTPKQGSSNSDCPVTADLCCMLGKQGTWRTTRGLPIRHAEGEGGDLESLVWWEADVVVPFGDCICWVDYLRGSLFCDVFSPNPELHYVPLPVDPYEGRSNQELGGRGGLSVYRSVCVTKDGGAIKFVDVAPSTFWFYGRPKRFSSPYATINTWTLTSDRLAWIKDGTVEDEEFLDLTKSHNLPRTQLQFPLVDMKDPQTIYFALEGAPRYSGNSFLIAINMLNKTLDMSIPYTFGSFKSKIEADSCSNTNSCKLHYACNVSYAEPFIPCEFSKYLSLDVLAR</sequence>
<name>A0A0A9CUG8_ARUDO</name>
<evidence type="ECO:0000259" key="2">
    <source>
        <dbReference type="Pfam" id="PF07762"/>
    </source>
</evidence>
<feature type="compositionally biased region" description="Basic and acidic residues" evidence="1">
    <location>
        <begin position="86"/>
        <end position="96"/>
    </location>
</feature>
<dbReference type="Pfam" id="PF07762">
    <property type="entry name" value="DUF1618"/>
    <property type="match status" value="1"/>
</dbReference>
<reference evidence="3" key="1">
    <citation type="submission" date="2014-09" db="EMBL/GenBank/DDBJ databases">
        <authorList>
            <person name="Magalhaes I.L.F."/>
            <person name="Oliveira U."/>
            <person name="Santos F.R."/>
            <person name="Vidigal T.H.D.A."/>
            <person name="Brescovit A.D."/>
            <person name="Santos A.J."/>
        </authorList>
    </citation>
    <scope>NUCLEOTIDE SEQUENCE</scope>
    <source>
        <tissue evidence="3">Shoot tissue taken approximately 20 cm above the soil surface</tissue>
    </source>
</reference>
<feature type="region of interest" description="Disordered" evidence="1">
    <location>
        <begin position="86"/>
        <end position="107"/>
    </location>
</feature>
<dbReference type="PANTHER" id="PTHR33074:SF109">
    <property type="entry name" value="OS01G0601950 PROTEIN"/>
    <property type="match status" value="1"/>
</dbReference>
<dbReference type="InterPro" id="IPR011676">
    <property type="entry name" value="DUF1618"/>
</dbReference>
<accession>A0A0A9CUG8</accession>
<dbReference type="AlphaFoldDB" id="A0A0A9CUG8"/>
<feature type="compositionally biased region" description="Low complexity" evidence="1">
    <location>
        <begin position="97"/>
        <end position="107"/>
    </location>
</feature>
<dbReference type="EMBL" id="GBRH01217901">
    <property type="protein sequence ID" value="JAD79994.1"/>
    <property type="molecule type" value="Transcribed_RNA"/>
</dbReference>
<evidence type="ECO:0000256" key="1">
    <source>
        <dbReference type="SAM" id="MobiDB-lite"/>
    </source>
</evidence>
<proteinExistence type="predicted"/>
<reference evidence="3" key="2">
    <citation type="journal article" date="2015" name="Data Brief">
        <title>Shoot transcriptome of the giant reed, Arundo donax.</title>
        <authorList>
            <person name="Barrero R.A."/>
            <person name="Guerrero F.D."/>
            <person name="Moolhuijzen P."/>
            <person name="Goolsby J.A."/>
            <person name="Tidwell J."/>
            <person name="Bellgard S.E."/>
            <person name="Bellgard M.I."/>
        </authorList>
    </citation>
    <scope>NUCLEOTIDE SEQUENCE</scope>
    <source>
        <tissue evidence="3">Shoot tissue taken approximately 20 cm above the soil surface</tissue>
    </source>
</reference>